<evidence type="ECO:0000256" key="1">
    <source>
        <dbReference type="PROSITE-ProRule" id="PRU00339"/>
    </source>
</evidence>
<dbReference type="Pfam" id="PF12770">
    <property type="entry name" value="CHAT"/>
    <property type="match status" value="1"/>
</dbReference>
<evidence type="ECO:0000313" key="4">
    <source>
        <dbReference type="EMBL" id="HGF99453.1"/>
    </source>
</evidence>
<dbReference type="Pfam" id="PF13424">
    <property type="entry name" value="TPR_12"/>
    <property type="match status" value="3"/>
</dbReference>
<comment type="caution">
    <text evidence="4">The sequence shown here is derived from an EMBL/GenBank/DDBJ whole genome shotgun (WGS) entry which is preliminary data.</text>
</comment>
<sequence>MRMNLALLTLALPLLTGGWLATPSLVSPTLAQVPPATAGDVTAAAAAVARAKELWQQGTPEARQEAIEQFQIAIDIYQKLGDKLAQAETIIELASRHYSYGELEPALQYYQSALTLWQNLGNQAQIATTLQSIGNTYSASKEYDLALQSYQQSLQTWQQAGYILQQGITLETIGTFYYEQLQDSQKALDYYHQKLQLWQQQGDQAQIAASLKLIGNFYIKISDLPKALEYYNQQLQVWQQAGDIQQQAASHQFIGDFYRQHMAAPDQAITSYQKALALWRQAGYINAQAINLNRIGDMYLKLSQWPQAISSYQTALSLWKRAGESSQESVTIAKIGDVHYQMGETVIARRYYEQAFEANPENPPAPEPSNTATLTEEYYNNSLEFWEALGGGFGEAVTRMALAKIERGKGDLTGAIAQMETALEIVENLRTQIADPELRSFYFATVQQYYELYIDILMQLHQQNPSEGYQARALEASESARARSLLEILLEAGADITASAPPELVAQEKQIENQLNALAKKQVELATSESPEAAAALETEIKSLLNQLRQVQGQIRESSPHYAAITQAQPLTVKEMQQLLDEDTLLIEYDLGEERSYVWAVTANTINSYELPPRSTIEEGAKIFRDAITAPSLRMRPKKVAETAVNLTELILTPLAQELQGKQRLLIVSDGALQTIPFSALSVPSLATVSSNRFVSSEGKPSSFIPLMVEHEIVNLPSASTASILRQELRDRPTAPKTIAVFADPVFGGTDDDRLPSNIARQQNRPNTNPVPIQTAARNIGFDGPISRLPYTSNEAQQIFRLVPENQRFAALGFAATRQQATSPELAQYRIIHFATHGFLLDSNPELSGLVLSLVDAQGSPVDGFLRLPEIYKLKLAAELVVLSACQTGLGKEIEGEGLIGLTRGFMYAGVPQVGVSLWSVDDEATSILMSKFYEGMLEEGLSPPAALRAAQIAIWQQQQWQSPYYWASFLLQGEQLPGRKFASVKTVKNSD</sequence>
<evidence type="ECO:0000256" key="2">
    <source>
        <dbReference type="SAM" id="Coils"/>
    </source>
</evidence>
<keyword evidence="2" id="KW-0175">Coiled coil</keyword>
<protein>
    <submittedName>
        <fullName evidence="4">CHAT domain-containing protein</fullName>
    </submittedName>
</protein>
<feature type="coiled-coil region" evidence="2">
    <location>
        <begin position="504"/>
        <end position="554"/>
    </location>
</feature>
<dbReference type="SMART" id="SM00028">
    <property type="entry name" value="TPR"/>
    <property type="match status" value="8"/>
</dbReference>
<reference evidence="4" key="1">
    <citation type="journal article" date="2020" name="mSystems">
        <title>Genome- and Community-Level Interaction Insights into Carbon Utilization and Element Cycling Functions of Hydrothermarchaeota in Hydrothermal Sediment.</title>
        <authorList>
            <person name="Zhou Z."/>
            <person name="Liu Y."/>
            <person name="Xu W."/>
            <person name="Pan J."/>
            <person name="Luo Z.H."/>
            <person name="Li M."/>
        </authorList>
    </citation>
    <scope>NUCLEOTIDE SEQUENCE [LARGE SCALE GENOMIC DNA]</scope>
    <source>
        <strain evidence="4">SpSt-374</strain>
    </source>
</reference>
<feature type="repeat" description="TPR" evidence="1">
    <location>
        <begin position="329"/>
        <end position="362"/>
    </location>
</feature>
<dbReference type="PANTHER" id="PTHR10098:SF108">
    <property type="entry name" value="TETRATRICOPEPTIDE REPEAT PROTEIN 28"/>
    <property type="match status" value="1"/>
</dbReference>
<feature type="domain" description="CHAT" evidence="3">
    <location>
        <begin position="643"/>
        <end position="974"/>
    </location>
</feature>
<dbReference type="PANTHER" id="PTHR10098">
    <property type="entry name" value="RAPSYN-RELATED"/>
    <property type="match status" value="1"/>
</dbReference>
<accession>A0A7C3VEH1</accession>
<dbReference type="InterPro" id="IPR024983">
    <property type="entry name" value="CHAT_dom"/>
</dbReference>
<dbReference type="PROSITE" id="PS50005">
    <property type="entry name" value="TPR"/>
    <property type="match status" value="5"/>
</dbReference>
<dbReference type="AlphaFoldDB" id="A0A7C3VEH1"/>
<dbReference type="Gene3D" id="1.25.40.10">
    <property type="entry name" value="Tetratricopeptide repeat domain"/>
    <property type="match status" value="2"/>
</dbReference>
<feature type="repeat" description="TPR" evidence="1">
    <location>
        <begin position="87"/>
        <end position="120"/>
    </location>
</feature>
<dbReference type="EMBL" id="DSPX01000017">
    <property type="protein sequence ID" value="HGF99453.1"/>
    <property type="molecule type" value="Genomic_DNA"/>
</dbReference>
<dbReference type="SUPFAM" id="SSF48452">
    <property type="entry name" value="TPR-like"/>
    <property type="match status" value="2"/>
</dbReference>
<keyword evidence="1" id="KW-0802">TPR repeat</keyword>
<name>A0A7C3VEH1_9CYAN</name>
<gene>
    <name evidence="4" type="ORF">ENR15_01965</name>
</gene>
<dbReference type="InterPro" id="IPR011990">
    <property type="entry name" value="TPR-like_helical_dom_sf"/>
</dbReference>
<feature type="repeat" description="TPR" evidence="1">
    <location>
        <begin position="289"/>
        <end position="322"/>
    </location>
</feature>
<feature type="repeat" description="TPR" evidence="1">
    <location>
        <begin position="208"/>
        <end position="241"/>
    </location>
</feature>
<dbReference type="InterPro" id="IPR019734">
    <property type="entry name" value="TPR_rpt"/>
</dbReference>
<feature type="repeat" description="TPR" evidence="1">
    <location>
        <begin position="127"/>
        <end position="160"/>
    </location>
</feature>
<proteinExistence type="predicted"/>
<evidence type="ECO:0000259" key="3">
    <source>
        <dbReference type="Pfam" id="PF12770"/>
    </source>
</evidence>
<organism evidence="4">
    <name type="scientific">Planktothricoides sp. SpSt-374</name>
    <dbReference type="NCBI Taxonomy" id="2282167"/>
    <lineage>
        <taxon>Bacteria</taxon>
        <taxon>Bacillati</taxon>
        <taxon>Cyanobacteriota</taxon>
        <taxon>Cyanophyceae</taxon>
        <taxon>Oscillatoriophycideae</taxon>
        <taxon>Oscillatoriales</taxon>
        <taxon>Oscillatoriaceae</taxon>
        <taxon>Planktothricoides</taxon>
    </lineage>
</organism>